<dbReference type="PANTHER" id="PTHR19325:SF560">
    <property type="entry name" value="SUSHI, VON WILLEBRAND FACTOR TYPE A, EGF AND PENTRAXIN DOMAIN-CONTAINING PROTEIN 1"/>
    <property type="match status" value="1"/>
</dbReference>
<evidence type="ECO:0000256" key="3">
    <source>
        <dbReference type="ARBA" id="ARBA00023157"/>
    </source>
</evidence>
<feature type="domain" description="Sushi" evidence="7">
    <location>
        <begin position="1232"/>
        <end position="1290"/>
    </location>
</feature>
<keyword evidence="3 5" id="KW-1015">Disulfide bond</keyword>
<feature type="domain" description="Sushi" evidence="7">
    <location>
        <begin position="2210"/>
        <end position="2268"/>
    </location>
</feature>
<feature type="domain" description="Sushi" evidence="7">
    <location>
        <begin position="1894"/>
        <end position="1961"/>
    </location>
</feature>
<feature type="disulfide bond" evidence="5">
    <location>
        <begin position="1261"/>
        <end position="1288"/>
    </location>
</feature>
<dbReference type="Pfam" id="PF00084">
    <property type="entry name" value="Sushi"/>
    <property type="match status" value="33"/>
</dbReference>
<comment type="caution">
    <text evidence="5">Lacks conserved residue(s) required for the propagation of feature annotation.</text>
</comment>
<evidence type="ECO:0000259" key="6">
    <source>
        <dbReference type="PROSITE" id="PS50234"/>
    </source>
</evidence>
<dbReference type="InterPro" id="IPR002035">
    <property type="entry name" value="VWF_A"/>
</dbReference>
<feature type="disulfide bond" evidence="5">
    <location>
        <begin position="702"/>
        <end position="729"/>
    </location>
</feature>
<feature type="domain" description="Sushi" evidence="7">
    <location>
        <begin position="2269"/>
        <end position="2328"/>
    </location>
</feature>
<dbReference type="PROSITE" id="PS50923">
    <property type="entry name" value="SUSHI"/>
    <property type="match status" value="36"/>
</dbReference>
<dbReference type="Gene3D" id="2.10.70.10">
    <property type="entry name" value="Complement Module, domain 1"/>
    <property type="match status" value="37"/>
</dbReference>
<feature type="domain" description="Sushi" evidence="7">
    <location>
        <begin position="139"/>
        <end position="205"/>
    </location>
</feature>
<feature type="disulfide bond" evidence="5">
    <location>
        <begin position="1797"/>
        <end position="1824"/>
    </location>
</feature>
<dbReference type="PROSITE" id="PS50234">
    <property type="entry name" value="VWFA"/>
    <property type="match status" value="1"/>
</dbReference>
<feature type="domain" description="Sushi" evidence="7">
    <location>
        <begin position="980"/>
        <end position="1045"/>
    </location>
</feature>
<feature type="domain" description="Sushi" evidence="7">
    <location>
        <begin position="414"/>
        <end position="478"/>
    </location>
</feature>
<feature type="disulfide bond" evidence="5">
    <location>
        <begin position="2299"/>
        <end position="2326"/>
    </location>
</feature>
<feature type="domain" description="Sushi" evidence="7">
    <location>
        <begin position="206"/>
        <end position="269"/>
    </location>
</feature>
<feature type="domain" description="Sushi" evidence="7">
    <location>
        <begin position="80"/>
        <end position="138"/>
    </location>
</feature>
<protein>
    <submittedName>
        <fullName evidence="8">Sushi, von Willebrand factor type A, EGF and pentraxin domain-containing protein 1</fullName>
    </submittedName>
</protein>
<keyword evidence="4" id="KW-0325">Glycoprotein</keyword>
<feature type="disulfide bond" evidence="5">
    <location>
        <begin position="299"/>
        <end position="326"/>
    </location>
</feature>
<feature type="domain" description="Sushi" evidence="7">
    <location>
        <begin position="2028"/>
        <end position="2089"/>
    </location>
</feature>
<feature type="domain" description="Sushi" evidence="7">
    <location>
        <begin position="1291"/>
        <end position="1357"/>
    </location>
</feature>
<feature type="disulfide bond" evidence="5">
    <location>
        <begin position="643"/>
        <end position="670"/>
    </location>
</feature>
<dbReference type="Pfam" id="PF00092">
    <property type="entry name" value="VWA"/>
    <property type="match status" value="1"/>
</dbReference>
<dbReference type="SUPFAM" id="SSF57535">
    <property type="entry name" value="Complement control module/SCR domain"/>
    <property type="match status" value="37"/>
</dbReference>
<dbReference type="InterPro" id="IPR035976">
    <property type="entry name" value="Sushi/SCR/CCP_sf"/>
</dbReference>
<dbReference type="CDD" id="cd00033">
    <property type="entry name" value="CCP"/>
    <property type="match status" value="31"/>
</dbReference>
<feature type="domain" description="Sushi" evidence="7">
    <location>
        <begin position="1358"/>
        <end position="1421"/>
    </location>
</feature>
<feature type="domain" description="Sushi" evidence="7">
    <location>
        <begin position="1046"/>
        <end position="1104"/>
    </location>
</feature>
<evidence type="ECO:0000256" key="2">
    <source>
        <dbReference type="ARBA" id="ARBA00022737"/>
    </source>
</evidence>
<feature type="disulfide bond" evidence="5">
    <location>
        <begin position="1075"/>
        <end position="1102"/>
    </location>
</feature>
<evidence type="ECO:0000256" key="5">
    <source>
        <dbReference type="PROSITE-ProRule" id="PRU00302"/>
    </source>
</evidence>
<feature type="domain" description="Sushi" evidence="7">
    <location>
        <begin position="795"/>
        <end position="859"/>
    </location>
</feature>
<feature type="domain" description="Sushi" evidence="7">
    <location>
        <begin position="860"/>
        <end position="918"/>
    </location>
</feature>
<dbReference type="EMBL" id="LR790872">
    <property type="protein sequence ID" value="CAB3266734.1"/>
    <property type="molecule type" value="mRNA"/>
</dbReference>
<feature type="disulfide bond" evidence="5">
    <location>
        <begin position="109"/>
        <end position="136"/>
    </location>
</feature>
<feature type="domain" description="Sushi" evidence="7">
    <location>
        <begin position="1635"/>
        <end position="1700"/>
    </location>
</feature>
<keyword evidence="1 5" id="KW-0768">Sushi</keyword>
<dbReference type="InterPro" id="IPR050350">
    <property type="entry name" value="Compl-Cell_Adhes-Reg"/>
</dbReference>
<dbReference type="CDD" id="cd01450">
    <property type="entry name" value="vWFA_subfamily_ECM"/>
    <property type="match status" value="1"/>
</dbReference>
<feature type="disulfide bond" evidence="5">
    <location>
        <begin position="921"/>
        <end position="964"/>
    </location>
</feature>
<dbReference type="Gene3D" id="3.40.50.410">
    <property type="entry name" value="von Willebrand factor, type A domain"/>
    <property type="match status" value="1"/>
</dbReference>
<feature type="disulfide bond" evidence="5">
    <location>
        <begin position="508"/>
        <end position="535"/>
    </location>
</feature>
<keyword evidence="2" id="KW-0677">Repeat</keyword>
<dbReference type="InterPro" id="IPR036465">
    <property type="entry name" value="vWFA_dom_sf"/>
</dbReference>
<proteinExistence type="evidence at transcript level"/>
<feature type="domain" description="Sushi" evidence="7">
    <location>
        <begin position="479"/>
        <end position="537"/>
    </location>
</feature>
<feature type="domain" description="Sushi" evidence="7">
    <location>
        <begin position="1701"/>
        <end position="1762"/>
    </location>
</feature>
<feature type="domain" description="Sushi" evidence="7">
    <location>
        <begin position="609"/>
        <end position="672"/>
    </location>
</feature>
<feature type="domain" description="Sushi" evidence="7">
    <location>
        <begin position="1962"/>
        <end position="2027"/>
    </location>
</feature>
<feature type="domain" description="Sushi" evidence="7">
    <location>
        <begin position="1105"/>
        <end position="1166"/>
    </location>
</feature>
<dbReference type="SUPFAM" id="SSF53300">
    <property type="entry name" value="vWA-like"/>
    <property type="match status" value="1"/>
</dbReference>
<feature type="domain" description="Sushi" evidence="7">
    <location>
        <begin position="538"/>
        <end position="608"/>
    </location>
</feature>
<evidence type="ECO:0000256" key="4">
    <source>
        <dbReference type="ARBA" id="ARBA00023180"/>
    </source>
</evidence>
<evidence type="ECO:0000259" key="7">
    <source>
        <dbReference type="PROSITE" id="PS50923"/>
    </source>
</evidence>
<feature type="domain" description="Sushi" evidence="7">
    <location>
        <begin position="270"/>
        <end position="328"/>
    </location>
</feature>
<feature type="disulfide bond" evidence="5">
    <location>
        <begin position="2239"/>
        <end position="2266"/>
    </location>
</feature>
<feature type="disulfide bond" evidence="5">
    <location>
        <begin position="2092"/>
        <end position="2135"/>
    </location>
</feature>
<accession>A0A6F9DTH0</accession>
<feature type="domain" description="Sushi" evidence="7">
    <location>
        <begin position="1167"/>
        <end position="1231"/>
    </location>
</feature>
<name>A0A6F9DTH0_9ASCI</name>
<feature type="domain" description="Sushi" evidence="7">
    <location>
        <begin position="20"/>
        <end position="79"/>
    </location>
</feature>
<feature type="domain" description="Sushi" evidence="7">
    <location>
        <begin position="2329"/>
        <end position="2388"/>
    </location>
</feature>
<evidence type="ECO:0000256" key="1">
    <source>
        <dbReference type="ARBA" id="ARBA00022659"/>
    </source>
</evidence>
<dbReference type="InterPro" id="IPR000436">
    <property type="entry name" value="Sushi_SCR_CCP_dom"/>
</dbReference>
<feature type="domain" description="Sushi" evidence="7">
    <location>
        <begin position="673"/>
        <end position="731"/>
    </location>
</feature>
<feature type="domain" description="Sushi" evidence="7">
    <location>
        <begin position="1570"/>
        <end position="1634"/>
    </location>
</feature>
<feature type="disulfide bond" evidence="5">
    <location>
        <begin position="2359"/>
        <end position="2386"/>
    </location>
</feature>
<feature type="domain" description="Sushi" evidence="7">
    <location>
        <begin position="1422"/>
        <end position="1499"/>
    </location>
</feature>
<dbReference type="PANTHER" id="PTHR19325">
    <property type="entry name" value="COMPLEMENT COMPONENT-RELATED SUSHI DOMAIN-CONTAINING"/>
    <property type="match status" value="1"/>
</dbReference>
<reference evidence="8" key="1">
    <citation type="submission" date="2020-04" db="EMBL/GenBank/DDBJ databases">
        <authorList>
            <person name="Neveu A P."/>
        </authorList>
    </citation>
    <scope>NUCLEOTIDE SEQUENCE</scope>
    <source>
        <tissue evidence="8">Whole embryo</tissue>
    </source>
</reference>
<dbReference type="SMART" id="SM00327">
    <property type="entry name" value="VWA"/>
    <property type="match status" value="1"/>
</dbReference>
<feature type="domain" description="Sushi" evidence="7">
    <location>
        <begin position="1763"/>
        <end position="1826"/>
    </location>
</feature>
<organism evidence="8">
    <name type="scientific">Phallusia mammillata</name>
    <dbReference type="NCBI Taxonomy" id="59560"/>
    <lineage>
        <taxon>Eukaryota</taxon>
        <taxon>Metazoa</taxon>
        <taxon>Chordata</taxon>
        <taxon>Tunicata</taxon>
        <taxon>Ascidiacea</taxon>
        <taxon>Phlebobranchia</taxon>
        <taxon>Ascidiidae</taxon>
        <taxon>Phallusia</taxon>
    </lineage>
</organism>
<feature type="domain" description="Sushi" evidence="7">
    <location>
        <begin position="1500"/>
        <end position="1569"/>
    </location>
</feature>
<feature type="domain" description="Sushi" evidence="7">
    <location>
        <begin position="2393"/>
        <end position="2451"/>
    </location>
</feature>
<feature type="disulfide bond" evidence="5">
    <location>
        <begin position="240"/>
        <end position="267"/>
    </location>
</feature>
<feature type="domain" description="Sushi" evidence="7">
    <location>
        <begin position="1827"/>
        <end position="1893"/>
    </location>
</feature>
<feature type="domain" description="Sushi" evidence="7">
    <location>
        <begin position="732"/>
        <end position="794"/>
    </location>
</feature>
<sequence length="2661" mass="291820">MCSCDENYQLQSDGKTCKLIVCPDLTPDPQRILVCTNAFSIGSVCLITCVAGYEPRDGASELTCSEDGSWDQEQATCQRVNCPSLRAPFNGQIICGDQFRYESICMSTCYEGYEMIGEEITTCSHDKTWTNAVPKCRKIQCPASQTSLRNGRASCNEGNFFQSVCRYFCNAGYKYVGIPANAFVIPIATCGSDAAWSSEAPTCEKVACDPAADIMGTQRPNGDITCTEGNFFESTCSITCPTGYDLIGPARTTCNHNRAWSQILGHCEKVKCPVRKAPRDGSIECTDGNIFGSTCVVTCEVGHDMIGQSMSRCQADRTWSERAPKCQRVTCDDSRMSIGHGEVTCTDESFYDSRCAASCNLGYEFDTETVLEFTRKARIARLMNATKGGAGNSITSKCMASAQWDINEPTCVKHSCIPTAEFLNATRPNGDVTCTDGELFQSLCTVTCDVGYELVDGGETTECGNRRQWLEQLGVCQRVQCPAFSDFRNGILQCNNHFSYESVCEFTCVPGYDLVGESTSTCQADRTFSNPQPHCEKIQCPSSHLNLENGRATCSDGLRFESQCVYVCDPGYEMTSSPDADTEDSDDVMVMTCRADRTWSGELPYCKRKQCSQHDGALTKAKLNGDVVCSESAWYGSQCSVTCHAGYRLIGPDTTRCTASADWAPTLGYCEKIECGPLTAPSNGEMECSDSFRFESTCTVTCNRGYERIGTPSVSCQADKTYSDELPTCKEIICPMSFTTLENGQATCSNTNKFDSVCTYRCDAGYEMTSGSVAKATCQVTYSWDAQDEPMCVKKLCSHSDPVLLQALKNGIVHCTDEVRFESECTLTCNEGYELTDGIGETTCLANQNWDDNFGFCQKILCPAFSALENGQVTCDDANRYMSVCSFGCDAGYELKGESTSTCQADRTFTVELPACHKTECHSAHLSIENGATECTESNLFESVCEYVCDAGYEITAGSARAQCQDDQTWDKAKATCEKKICPSDNQDFTRADRNGVITCTEGHVFDSVCSLECDAGYRLIDGTSDRTRCNENAEWEPTLGYCVKIACEAYDSLTNGGMECSEENLFLSICEFRCNSGYEMEGSSSSVCQANKSWTAPMPDCYKISCPRSYLELENGETDCTESNRFGSVCSYSCDSGYEMAKQDINSSLCTETKTWSSSKPTCSKKKCPRNDPSLLKADMIGNVTCTDGNLYQSNCSVTCPQGYELIGGPNSVTCLASATWNAEIGSCQRVHCEALERPANSALSCSNSNLFESVCEFECDAGYILVGEANTTCQADRTFSNEAPHCNKITCAIDYTSIDHGTVLCSEENLFESVCAYQCDIGYRFFNNDVIADDIMTATCLADASWTNEVPICEKVTCNHDDEDFVEAHETGNVTCTEGNRYGSTCTVTCDKGSDVIGYESTTCTNTGMWNASLGRCEIIECQQLTEPFFGNLTCSNGYRFNSRCEYTCQAGYEFTSESWDMVITEQSGAEESQKTISALCKADETWTISGSPECERKACPIEGWNSMENGFVACSDSNLYLSQCLFQCIAGYEVVVPQDQHDVTSVLVTCTSEGQWSVKQPPACKRQQCQQNETELQNLEPHGRVTCTNGAFYDSECSLKCNKGYHLASDFNTTRCENNREWSVVLATCEKNRCKPLADPANGMLTCTDEHYFKSHCYLKCEAGYQIVDPEDEYDVTGGITCRSDGTWCGDVPRCEKIQCPKEQTRVINGDVICSDFNFYESQCTYACDAGYHMIQGQSSVSECLATGQWSELAPMCQHNRCPANETSLIEAQERGDVTCTSENQFGSVCMLKCYDGYQMTGEPSTACMHTGEWSNGLGLCQRISCAALEANDRSTLECTDQFRYQSVCLTACEAGYERVTSSGSLDDVTYDVKCEADGQWVGTLPECQKKTCKWPGYNSIANGHVQCTEHNSYGSACIYICLPGYEMQHSTGADTTVAIANCTVNGTWNIYPPMCVPSQCSPTVRQMKESVENGNVTCTNGSAFGSKCTVKCECGYQKSSDGSTETECQRNGNWWPPMARCEKIQCPAPEVPAYTHIQCSNENAFDSTCSSVSCDPGYMLTTEDDGIITCAGEGHWLGVLPPCKKRECSASFLDLENGLMVCSDSNNYASTCEYSCNPGFVLVADRQEAHCLASGQWSVEAVVCTKRVSCQSTYFAFGSVECSRDGRCQLSCDVGTNLIGPGESTCRDDTPGVVQWEPELGVCKKRSCESLSAPPRGSVTCSDHMRFRSSCRFRCDEGFRVAGEMTLKCRADGSWSNEVPQCVERTCNPSYLTIENGIVVTSNSVNNGSIAEVTCEEGFELIGSSEITCLPSGVWNKAKPSCQRLTCPPLNLDNGKVECGQDSHQEQGVKCNFRCNSMYELVGDASATCRPDGSWSNTTPYCKGYCDQAFANSPSGRVNCSNSYYHRSQCRFWCDSDSDVTKQLYGSSLVTCQEDGRWSETPPCCARECPEHAKMDLYFVLDSSSTEGFQNWTKVLEFVNTFLSQLSIGDQDTLVGVVRYNRDVDVKGELPLGKYQTLSELQHAVTFLPYGGHGTNTGRALTYVAENSFASPSNRPDAHDYVILITDDVSDDEVTQAAQTLTQNMITTYTIGIGDVNSEQLQTIAEKPEYVHLVGSNYEGLNQELVNSITSSLCDNPCLMQNSWRNIASEYLTSSEG</sequence>
<feature type="domain" description="Sushi" evidence="7">
    <location>
        <begin position="2090"/>
        <end position="2150"/>
    </location>
</feature>
<feature type="disulfide bond" evidence="5">
    <location>
        <begin position="889"/>
        <end position="916"/>
    </location>
</feature>
<evidence type="ECO:0000313" key="8">
    <source>
        <dbReference type="EMBL" id="CAB3266734.1"/>
    </source>
</evidence>
<feature type="domain" description="Sushi" evidence="7">
    <location>
        <begin position="919"/>
        <end position="979"/>
    </location>
</feature>
<feature type="domain" description="VWFA" evidence="6">
    <location>
        <begin position="2460"/>
        <end position="2633"/>
    </location>
</feature>
<feature type="disulfide bond" evidence="5">
    <location>
        <begin position="1392"/>
        <end position="1419"/>
    </location>
</feature>
<dbReference type="SMART" id="SM00032">
    <property type="entry name" value="CCP"/>
    <property type="match status" value="37"/>
</dbReference>
<gene>
    <name evidence="8" type="primary">Svep1-014</name>
</gene>